<dbReference type="Proteomes" id="UP000469943">
    <property type="component" value="Unassembled WGS sequence"/>
</dbReference>
<comment type="caution">
    <text evidence="2">The sequence shown here is derived from an EMBL/GenBank/DDBJ whole genome shotgun (WGS) entry which is preliminary data.</text>
</comment>
<gene>
    <name evidence="2" type="ORF">GFD24_02820</name>
</gene>
<name>A0A7K3T9E0_9BIFI</name>
<accession>A0A7K3T9E0</accession>
<evidence type="ECO:0000313" key="2">
    <source>
        <dbReference type="EMBL" id="NEG71167.1"/>
    </source>
</evidence>
<sequence length="193" mass="21282">MVSLTMVLLVNVVLCPTGLIDDHHARASRPGMTIGCHSCLRGRWPALINDRSPRYHLACRTFLADRRPLEFRLCRADPVGSTGRGACGRAPFFRRLPADNGSLPDNVAYRSTTGSPVPGIGRLHPGNRKPHIIEQAWHRVSRDAKPVVVHMNTGRFPGLSSADPGNRKTTANHPSSRSPRARPPWRPCRRSAP</sequence>
<dbReference type="OrthoDB" id="10014692at2"/>
<protein>
    <submittedName>
        <fullName evidence="2">Uncharacterized protein</fullName>
    </submittedName>
</protein>
<proteinExistence type="predicted"/>
<reference evidence="2 3" key="1">
    <citation type="submission" date="2019-10" db="EMBL/GenBank/DDBJ databases">
        <title>Bifidobacterium from non-human primates.</title>
        <authorList>
            <person name="Modesto M."/>
        </authorList>
    </citation>
    <scope>NUCLEOTIDE SEQUENCE [LARGE SCALE GENOMIC DNA]</scope>
    <source>
        <strain evidence="2 3">TREM</strain>
    </source>
</reference>
<feature type="region of interest" description="Disordered" evidence="1">
    <location>
        <begin position="152"/>
        <end position="193"/>
    </location>
</feature>
<organism evidence="2 3">
    <name type="scientific">Bifidobacterium ramosum</name>
    <dbReference type="NCBI Taxonomy" id="1798158"/>
    <lineage>
        <taxon>Bacteria</taxon>
        <taxon>Bacillati</taxon>
        <taxon>Actinomycetota</taxon>
        <taxon>Actinomycetes</taxon>
        <taxon>Bifidobacteriales</taxon>
        <taxon>Bifidobacteriaceae</taxon>
        <taxon>Bifidobacterium</taxon>
    </lineage>
</organism>
<evidence type="ECO:0000313" key="3">
    <source>
        <dbReference type="Proteomes" id="UP000469943"/>
    </source>
</evidence>
<evidence type="ECO:0000256" key="1">
    <source>
        <dbReference type="SAM" id="MobiDB-lite"/>
    </source>
</evidence>
<dbReference type="EMBL" id="WHZX01000002">
    <property type="protein sequence ID" value="NEG71167.1"/>
    <property type="molecule type" value="Genomic_DNA"/>
</dbReference>
<dbReference type="AlphaFoldDB" id="A0A7K3T9E0"/>